<evidence type="ECO:0000313" key="2">
    <source>
        <dbReference type="Proteomes" id="UP000325440"/>
    </source>
</evidence>
<sequence length="53" mass="5855">STASRKFLQEFLQDIPPPINGPVFDKTVPSNVTGLVGRTAYLHCRVKNLGNRT</sequence>
<gene>
    <name evidence="1" type="ORF">CINCED_3A018204</name>
</gene>
<dbReference type="Proteomes" id="UP000325440">
    <property type="component" value="Unassembled WGS sequence"/>
</dbReference>
<organism evidence="1 2">
    <name type="scientific">Cinara cedri</name>
    <dbReference type="NCBI Taxonomy" id="506608"/>
    <lineage>
        <taxon>Eukaryota</taxon>
        <taxon>Metazoa</taxon>
        <taxon>Ecdysozoa</taxon>
        <taxon>Arthropoda</taxon>
        <taxon>Hexapoda</taxon>
        <taxon>Insecta</taxon>
        <taxon>Pterygota</taxon>
        <taxon>Neoptera</taxon>
        <taxon>Paraneoptera</taxon>
        <taxon>Hemiptera</taxon>
        <taxon>Sternorrhyncha</taxon>
        <taxon>Aphidomorpha</taxon>
        <taxon>Aphidoidea</taxon>
        <taxon>Aphididae</taxon>
        <taxon>Lachninae</taxon>
        <taxon>Cinara</taxon>
    </lineage>
</organism>
<keyword evidence="2" id="KW-1185">Reference proteome</keyword>
<dbReference type="EMBL" id="CABPRJ010001959">
    <property type="protein sequence ID" value="VVC42538.1"/>
    <property type="molecule type" value="Genomic_DNA"/>
</dbReference>
<dbReference type="AlphaFoldDB" id="A0A5E4NCF7"/>
<reference evidence="1 2" key="1">
    <citation type="submission" date="2019-08" db="EMBL/GenBank/DDBJ databases">
        <authorList>
            <person name="Alioto T."/>
            <person name="Alioto T."/>
            <person name="Gomez Garrido J."/>
        </authorList>
    </citation>
    <scope>NUCLEOTIDE SEQUENCE [LARGE SCALE GENOMIC DNA]</scope>
</reference>
<feature type="non-terminal residue" evidence="1">
    <location>
        <position position="53"/>
    </location>
</feature>
<proteinExistence type="predicted"/>
<name>A0A5E4NCF7_9HEMI</name>
<accession>A0A5E4NCF7</accession>
<dbReference type="OrthoDB" id="6365338at2759"/>
<protein>
    <submittedName>
        <fullName evidence="1">Uncharacterized protein</fullName>
    </submittedName>
</protein>
<feature type="non-terminal residue" evidence="1">
    <location>
        <position position="1"/>
    </location>
</feature>
<evidence type="ECO:0000313" key="1">
    <source>
        <dbReference type="EMBL" id="VVC42538.1"/>
    </source>
</evidence>
<dbReference type="InterPro" id="IPR013783">
    <property type="entry name" value="Ig-like_fold"/>
</dbReference>
<dbReference type="Gene3D" id="2.60.40.10">
    <property type="entry name" value="Immunoglobulins"/>
    <property type="match status" value="1"/>
</dbReference>